<proteinExistence type="predicted"/>
<sequence length="235" mass="24793">MFDVLRTPELREAARAVAEREQTAAGIRAAVPERIAATDRSGAVRVVLDVDGLPERIEVDAGWRRTLGSESVGSAVVDAHQAATARRATAWLSAQSGQAEPSHADPEPFLHDLGARVRQAADARGSMDAIVDEFDAVLHDVAVRAPEAEPVTAYGKVTLALGLDSSLACTVDAGWAAEHTADELAEALNRVLASARADLNGRAGPAPARRMEDATIAMLGLLHRVAEGPSTFEEH</sequence>
<accession>A0ABQ4CS05</accession>
<evidence type="ECO:0008006" key="3">
    <source>
        <dbReference type="Google" id="ProtNLM"/>
    </source>
</evidence>
<evidence type="ECO:0000313" key="2">
    <source>
        <dbReference type="Proteomes" id="UP000604117"/>
    </source>
</evidence>
<comment type="caution">
    <text evidence="1">The sequence shown here is derived from an EMBL/GenBank/DDBJ whole genome shotgun (WGS) entry which is preliminary data.</text>
</comment>
<dbReference type="RefSeq" id="WP_203713867.1">
    <property type="nucleotide sequence ID" value="NZ_BONE01000024.1"/>
</dbReference>
<reference evidence="1 2" key="1">
    <citation type="submission" date="2021-01" db="EMBL/GenBank/DDBJ databases">
        <title>Whole genome shotgun sequence of Asanoa siamensis NBRC 107932.</title>
        <authorList>
            <person name="Komaki H."/>
            <person name="Tamura T."/>
        </authorList>
    </citation>
    <scope>NUCLEOTIDE SEQUENCE [LARGE SCALE GENOMIC DNA]</scope>
    <source>
        <strain evidence="1 2">NBRC 107932</strain>
    </source>
</reference>
<dbReference type="EMBL" id="BONE01000024">
    <property type="protein sequence ID" value="GIF73778.1"/>
    <property type="molecule type" value="Genomic_DNA"/>
</dbReference>
<gene>
    <name evidence="1" type="ORF">Asi02nite_32960</name>
</gene>
<name>A0ABQ4CS05_9ACTN</name>
<protein>
    <recommendedName>
        <fullName evidence="3">YbaB/EbfC DNA-binding family protein</fullName>
    </recommendedName>
</protein>
<organism evidence="1 2">
    <name type="scientific">Asanoa siamensis</name>
    <dbReference type="NCBI Taxonomy" id="926357"/>
    <lineage>
        <taxon>Bacteria</taxon>
        <taxon>Bacillati</taxon>
        <taxon>Actinomycetota</taxon>
        <taxon>Actinomycetes</taxon>
        <taxon>Micromonosporales</taxon>
        <taxon>Micromonosporaceae</taxon>
        <taxon>Asanoa</taxon>
    </lineage>
</organism>
<evidence type="ECO:0000313" key="1">
    <source>
        <dbReference type="EMBL" id="GIF73778.1"/>
    </source>
</evidence>
<keyword evidence="2" id="KW-1185">Reference proteome</keyword>
<dbReference type="Proteomes" id="UP000604117">
    <property type="component" value="Unassembled WGS sequence"/>
</dbReference>